<dbReference type="EMBL" id="GBRH01180158">
    <property type="protein sequence ID" value="JAE17738.1"/>
    <property type="molecule type" value="Transcribed_RNA"/>
</dbReference>
<evidence type="ECO:0000313" key="1">
    <source>
        <dbReference type="EMBL" id="JAE17738.1"/>
    </source>
</evidence>
<name>A0A0A9GAM1_ARUDO</name>
<protein>
    <submittedName>
        <fullName evidence="1">Uncharacterized protein</fullName>
    </submittedName>
</protein>
<reference evidence="1" key="2">
    <citation type="journal article" date="2015" name="Data Brief">
        <title>Shoot transcriptome of the giant reed, Arundo donax.</title>
        <authorList>
            <person name="Barrero R.A."/>
            <person name="Guerrero F.D."/>
            <person name="Moolhuijzen P."/>
            <person name="Goolsby J.A."/>
            <person name="Tidwell J."/>
            <person name="Bellgard S.E."/>
            <person name="Bellgard M.I."/>
        </authorList>
    </citation>
    <scope>NUCLEOTIDE SEQUENCE</scope>
    <source>
        <tissue evidence="1">Shoot tissue taken approximately 20 cm above the soil surface</tissue>
    </source>
</reference>
<sequence>MVSSQYYIYEMHLVGSFHFKARRVSLSFSTNSHLNFQ</sequence>
<proteinExistence type="predicted"/>
<accession>A0A0A9GAM1</accession>
<organism evidence="1">
    <name type="scientific">Arundo donax</name>
    <name type="common">Giant reed</name>
    <name type="synonym">Donax arundinaceus</name>
    <dbReference type="NCBI Taxonomy" id="35708"/>
    <lineage>
        <taxon>Eukaryota</taxon>
        <taxon>Viridiplantae</taxon>
        <taxon>Streptophyta</taxon>
        <taxon>Embryophyta</taxon>
        <taxon>Tracheophyta</taxon>
        <taxon>Spermatophyta</taxon>
        <taxon>Magnoliopsida</taxon>
        <taxon>Liliopsida</taxon>
        <taxon>Poales</taxon>
        <taxon>Poaceae</taxon>
        <taxon>PACMAD clade</taxon>
        <taxon>Arundinoideae</taxon>
        <taxon>Arundineae</taxon>
        <taxon>Arundo</taxon>
    </lineage>
</organism>
<reference evidence="1" key="1">
    <citation type="submission" date="2014-09" db="EMBL/GenBank/DDBJ databases">
        <authorList>
            <person name="Magalhaes I.L.F."/>
            <person name="Oliveira U."/>
            <person name="Santos F.R."/>
            <person name="Vidigal T.H.D.A."/>
            <person name="Brescovit A.D."/>
            <person name="Santos A.J."/>
        </authorList>
    </citation>
    <scope>NUCLEOTIDE SEQUENCE</scope>
    <source>
        <tissue evidence="1">Shoot tissue taken approximately 20 cm above the soil surface</tissue>
    </source>
</reference>
<dbReference type="AlphaFoldDB" id="A0A0A9GAM1"/>